<dbReference type="RefSeq" id="WP_267900093.1">
    <property type="nucleotide sequence ID" value="NZ_QGHB01000011.1"/>
</dbReference>
<protein>
    <submittedName>
        <fullName evidence="1">Uncharacterized protein</fullName>
    </submittedName>
</protein>
<dbReference type="AlphaFoldDB" id="A0A316HRZ9"/>
<comment type="caution">
    <text evidence="1">The sequence shown here is derived from an EMBL/GenBank/DDBJ whole genome shotgun (WGS) entry which is preliminary data.</text>
</comment>
<proteinExistence type="predicted"/>
<reference evidence="1 2" key="1">
    <citation type="submission" date="2018-05" db="EMBL/GenBank/DDBJ databases">
        <title>Genomic Encyclopedia of Type Strains, Phase IV (KMG-IV): sequencing the most valuable type-strain genomes for metagenomic binning, comparative biology and taxonomic classification.</title>
        <authorList>
            <person name="Goeker M."/>
        </authorList>
    </citation>
    <scope>NUCLEOTIDE SEQUENCE [LARGE SCALE GENOMIC DNA]</scope>
    <source>
        <strain evidence="1 2">DSM 45480</strain>
    </source>
</reference>
<organism evidence="1 2">
    <name type="scientific">Lentzea atacamensis</name>
    <dbReference type="NCBI Taxonomy" id="531938"/>
    <lineage>
        <taxon>Bacteria</taxon>
        <taxon>Bacillati</taxon>
        <taxon>Actinomycetota</taxon>
        <taxon>Actinomycetes</taxon>
        <taxon>Pseudonocardiales</taxon>
        <taxon>Pseudonocardiaceae</taxon>
        <taxon>Lentzea</taxon>
    </lineage>
</organism>
<gene>
    <name evidence="1" type="ORF">C8D88_111121</name>
</gene>
<accession>A0A316HRZ9</accession>
<dbReference type="Proteomes" id="UP000246005">
    <property type="component" value="Unassembled WGS sequence"/>
</dbReference>
<name>A0A316HRZ9_9PSEU</name>
<sequence>MAQERVDLDSSVGYALKQAAALSASSAERLRQDLTACAAALKP</sequence>
<evidence type="ECO:0000313" key="2">
    <source>
        <dbReference type="Proteomes" id="UP000246005"/>
    </source>
</evidence>
<dbReference type="EMBL" id="QGHB01000011">
    <property type="protein sequence ID" value="PWK83236.1"/>
    <property type="molecule type" value="Genomic_DNA"/>
</dbReference>
<evidence type="ECO:0000313" key="1">
    <source>
        <dbReference type="EMBL" id="PWK83236.1"/>
    </source>
</evidence>